<dbReference type="AlphaFoldDB" id="A0A927B1J1"/>
<gene>
    <name evidence="2" type="ORF">IC230_11695</name>
</gene>
<dbReference type="InterPro" id="IPR036412">
    <property type="entry name" value="HAD-like_sf"/>
</dbReference>
<evidence type="ECO:0000313" key="3">
    <source>
        <dbReference type="Proteomes" id="UP000653797"/>
    </source>
</evidence>
<dbReference type="EMBL" id="JACXAA010000003">
    <property type="protein sequence ID" value="MBD2753557.1"/>
    <property type="molecule type" value="Genomic_DNA"/>
</dbReference>
<organism evidence="2 3">
    <name type="scientific">Spirosoma validum</name>
    <dbReference type="NCBI Taxonomy" id="2771355"/>
    <lineage>
        <taxon>Bacteria</taxon>
        <taxon>Pseudomonadati</taxon>
        <taxon>Bacteroidota</taxon>
        <taxon>Cytophagia</taxon>
        <taxon>Cytophagales</taxon>
        <taxon>Cytophagaceae</taxon>
        <taxon>Spirosoma</taxon>
    </lineage>
</organism>
<sequence length="333" mass="38630">MKKVMILTGLSGSGKSTFARRFCVENSNWIRINRDDLRRSLLPVSLPEYWGTWPDHEKNRLENLVNELQKTAILDGLSRGWHVLIDNTNLKLSYINEFRKLVTAHVDTAEIQYKLIDVPIDECIQRDKYRDDSVGEAVIRKQAEQLAVLKKNFKFQTEILTRNAVFQRVQDKTLPRCILVDIDGTVADKGDQIHGGRIHGGRSPFDWHRVGEDTPKWPIINLVKAMRASGYAIVFFSGRDAVCRFETTVWLNEHFGWQSESTAAEPTAGSDYELFMRSEKDNRKDSIIKQELFERHILGRYYVEFVVDDRQQVVDMWRRTLGLTCVQVDYGDF</sequence>
<dbReference type="RefSeq" id="WP_191039159.1">
    <property type="nucleotide sequence ID" value="NZ_JACXAA010000003.1"/>
</dbReference>
<dbReference type="InterPro" id="IPR027417">
    <property type="entry name" value="P-loop_NTPase"/>
</dbReference>
<dbReference type="Gene3D" id="3.40.50.1000">
    <property type="entry name" value="HAD superfamily/HAD-like"/>
    <property type="match status" value="1"/>
</dbReference>
<feature type="domain" description="Polynucleotide kinase PNKP phosphatase" evidence="1">
    <location>
        <begin position="175"/>
        <end position="333"/>
    </location>
</feature>
<evidence type="ECO:0000313" key="2">
    <source>
        <dbReference type="EMBL" id="MBD2753557.1"/>
    </source>
</evidence>
<evidence type="ECO:0000259" key="1">
    <source>
        <dbReference type="Pfam" id="PF25109"/>
    </source>
</evidence>
<dbReference type="SUPFAM" id="SSF56784">
    <property type="entry name" value="HAD-like"/>
    <property type="match status" value="1"/>
</dbReference>
<dbReference type="Pfam" id="PF13671">
    <property type="entry name" value="AAA_33"/>
    <property type="match status" value="1"/>
</dbReference>
<keyword evidence="3" id="KW-1185">Reference proteome</keyword>
<accession>A0A927B1J1</accession>
<comment type="caution">
    <text evidence="2">The sequence shown here is derived from an EMBL/GenBank/DDBJ whole genome shotgun (WGS) entry which is preliminary data.</text>
</comment>
<reference evidence="2" key="1">
    <citation type="submission" date="2020-09" db="EMBL/GenBank/DDBJ databases">
        <authorList>
            <person name="Kim M.K."/>
        </authorList>
    </citation>
    <scope>NUCLEOTIDE SEQUENCE</scope>
    <source>
        <strain evidence="2">BT704</strain>
    </source>
</reference>
<proteinExistence type="predicted"/>
<name>A0A927B1J1_9BACT</name>
<dbReference type="InterPro" id="IPR023214">
    <property type="entry name" value="HAD_sf"/>
</dbReference>
<dbReference type="Proteomes" id="UP000653797">
    <property type="component" value="Unassembled WGS sequence"/>
</dbReference>
<dbReference type="InterPro" id="IPR056782">
    <property type="entry name" value="HAD_PNKP"/>
</dbReference>
<dbReference type="Gene3D" id="3.40.50.300">
    <property type="entry name" value="P-loop containing nucleotide triphosphate hydrolases"/>
    <property type="match status" value="1"/>
</dbReference>
<protein>
    <submittedName>
        <fullName evidence="2">AAA family ATPase</fullName>
    </submittedName>
</protein>
<dbReference type="SUPFAM" id="SSF52540">
    <property type="entry name" value="P-loop containing nucleoside triphosphate hydrolases"/>
    <property type="match status" value="1"/>
</dbReference>
<dbReference type="Pfam" id="PF25109">
    <property type="entry name" value="HAD_PNKP"/>
    <property type="match status" value="1"/>
</dbReference>